<dbReference type="InterPro" id="IPR011006">
    <property type="entry name" value="CheY-like_superfamily"/>
</dbReference>
<dbReference type="InterPro" id="IPR039420">
    <property type="entry name" value="WalR-like"/>
</dbReference>
<dbReference type="PANTHER" id="PTHR48111">
    <property type="entry name" value="REGULATOR OF RPOS"/>
    <property type="match status" value="1"/>
</dbReference>
<dbReference type="PROSITE" id="PS50110">
    <property type="entry name" value="RESPONSE_REGULATORY"/>
    <property type="match status" value="1"/>
</dbReference>
<proteinExistence type="predicted"/>
<dbReference type="Pfam" id="PF00072">
    <property type="entry name" value="Response_reg"/>
    <property type="match status" value="1"/>
</dbReference>
<dbReference type="Gene3D" id="3.40.50.2300">
    <property type="match status" value="1"/>
</dbReference>
<dbReference type="Proteomes" id="UP000309061">
    <property type="component" value="Chromosome"/>
</dbReference>
<dbReference type="Gene3D" id="1.10.10.10">
    <property type="entry name" value="Winged helix-like DNA-binding domain superfamily/Winged helix DNA-binding domain"/>
    <property type="match status" value="1"/>
</dbReference>
<dbReference type="SMART" id="SM00448">
    <property type="entry name" value="REC"/>
    <property type="match status" value="1"/>
</dbReference>
<dbReference type="GO" id="GO:0005829">
    <property type="term" value="C:cytosol"/>
    <property type="evidence" value="ECO:0007669"/>
    <property type="project" value="TreeGrafter"/>
</dbReference>
<sequence length="225" mass="24674">MRILLVEDEPDMARLVRALVSGAGFVVDHAGGLGEAHEAARQYNYDLLLLDRRLPDGDGLSLLPIVRAMSPGVRVMMLTALDELNDRVMGLDAGADDYLTKPFQGEELIARIRACLRRPGGAPLPPLVVGLLSLDIATREVSVAGRPVALNRRELMLLQAMMRRASRVTTREALLEEVYSLLDEVQANTLDTLVSRLRRRLAELDSGVAIHTVRGIGYILTEQAS</sequence>
<dbReference type="KEGG" id="mhey:H2LOC_000750"/>
<dbReference type="Pfam" id="PF00486">
    <property type="entry name" value="Trans_reg_C"/>
    <property type="match status" value="1"/>
</dbReference>
<evidence type="ECO:0000256" key="3">
    <source>
        <dbReference type="PROSITE-ProRule" id="PRU01091"/>
    </source>
</evidence>
<evidence type="ECO:0000313" key="7">
    <source>
        <dbReference type="Proteomes" id="UP000309061"/>
    </source>
</evidence>
<feature type="DNA-binding region" description="OmpR/PhoB-type" evidence="3">
    <location>
        <begin position="124"/>
        <end position="222"/>
    </location>
</feature>
<dbReference type="CDD" id="cd00383">
    <property type="entry name" value="trans_reg_C"/>
    <property type="match status" value="1"/>
</dbReference>
<evidence type="ECO:0000256" key="2">
    <source>
        <dbReference type="PROSITE-ProRule" id="PRU00169"/>
    </source>
</evidence>
<dbReference type="SUPFAM" id="SSF52172">
    <property type="entry name" value="CheY-like"/>
    <property type="match status" value="1"/>
</dbReference>
<feature type="modified residue" description="4-aspartylphosphate" evidence="2">
    <location>
        <position position="51"/>
    </location>
</feature>
<dbReference type="SMART" id="SM00862">
    <property type="entry name" value="Trans_reg_C"/>
    <property type="match status" value="1"/>
</dbReference>
<feature type="domain" description="OmpR/PhoB-type" evidence="5">
    <location>
        <begin position="124"/>
        <end position="222"/>
    </location>
</feature>
<dbReference type="InterPro" id="IPR036388">
    <property type="entry name" value="WH-like_DNA-bd_sf"/>
</dbReference>
<protein>
    <submittedName>
        <fullName evidence="6">Response regulator</fullName>
    </submittedName>
</protein>
<gene>
    <name evidence="6" type="ORF">H2LOC_000750</name>
</gene>
<name>A0A6B8K807_9HYPH</name>
<dbReference type="GO" id="GO:0032993">
    <property type="term" value="C:protein-DNA complex"/>
    <property type="evidence" value="ECO:0007669"/>
    <property type="project" value="TreeGrafter"/>
</dbReference>
<evidence type="ECO:0000259" key="5">
    <source>
        <dbReference type="PROSITE" id="PS51755"/>
    </source>
</evidence>
<keyword evidence="7" id="KW-1185">Reference proteome</keyword>
<dbReference type="OrthoDB" id="9802426at2"/>
<evidence type="ECO:0000256" key="1">
    <source>
        <dbReference type="ARBA" id="ARBA00023125"/>
    </source>
</evidence>
<dbReference type="AlphaFoldDB" id="A0A6B8K807"/>
<accession>A0A6B8K807</accession>
<dbReference type="PROSITE" id="PS51755">
    <property type="entry name" value="OMPR_PHOB"/>
    <property type="match status" value="1"/>
</dbReference>
<dbReference type="GO" id="GO:0000156">
    <property type="term" value="F:phosphorelay response regulator activity"/>
    <property type="evidence" value="ECO:0007669"/>
    <property type="project" value="TreeGrafter"/>
</dbReference>
<dbReference type="RefSeq" id="WP_136494651.1">
    <property type="nucleotide sequence ID" value="NZ_CP046052.1"/>
</dbReference>
<dbReference type="GO" id="GO:0006355">
    <property type="term" value="P:regulation of DNA-templated transcription"/>
    <property type="evidence" value="ECO:0007669"/>
    <property type="project" value="InterPro"/>
</dbReference>
<reference evidence="6 7" key="1">
    <citation type="submission" date="2019-11" db="EMBL/GenBank/DDBJ databases">
        <title>The genome sequence of Methylocystis heyeri.</title>
        <authorList>
            <person name="Oshkin I.Y."/>
            <person name="Miroshnikov K."/>
            <person name="Dedysh S.N."/>
        </authorList>
    </citation>
    <scope>NUCLEOTIDE SEQUENCE [LARGE SCALE GENOMIC DNA]</scope>
    <source>
        <strain evidence="6 7">H2</strain>
    </source>
</reference>
<dbReference type="InterPro" id="IPR001867">
    <property type="entry name" value="OmpR/PhoB-type_DNA-bd"/>
</dbReference>
<evidence type="ECO:0000259" key="4">
    <source>
        <dbReference type="PROSITE" id="PS50110"/>
    </source>
</evidence>
<dbReference type="GO" id="GO:0000976">
    <property type="term" value="F:transcription cis-regulatory region binding"/>
    <property type="evidence" value="ECO:0007669"/>
    <property type="project" value="TreeGrafter"/>
</dbReference>
<feature type="domain" description="Response regulatory" evidence="4">
    <location>
        <begin position="2"/>
        <end position="116"/>
    </location>
</feature>
<dbReference type="InterPro" id="IPR001789">
    <property type="entry name" value="Sig_transdc_resp-reg_receiver"/>
</dbReference>
<dbReference type="Gene3D" id="6.10.250.690">
    <property type="match status" value="1"/>
</dbReference>
<organism evidence="6 7">
    <name type="scientific">Methylocystis heyeri</name>
    <dbReference type="NCBI Taxonomy" id="391905"/>
    <lineage>
        <taxon>Bacteria</taxon>
        <taxon>Pseudomonadati</taxon>
        <taxon>Pseudomonadota</taxon>
        <taxon>Alphaproteobacteria</taxon>
        <taxon>Hyphomicrobiales</taxon>
        <taxon>Methylocystaceae</taxon>
        <taxon>Methylocystis</taxon>
    </lineage>
</organism>
<evidence type="ECO:0000313" key="6">
    <source>
        <dbReference type="EMBL" id="QGM44344.1"/>
    </source>
</evidence>
<dbReference type="PANTHER" id="PTHR48111:SF36">
    <property type="entry name" value="TRANSCRIPTIONAL REGULATORY PROTEIN CUTR"/>
    <property type="match status" value="1"/>
</dbReference>
<dbReference type="EMBL" id="CP046052">
    <property type="protein sequence ID" value="QGM44344.1"/>
    <property type="molecule type" value="Genomic_DNA"/>
</dbReference>
<keyword evidence="2" id="KW-0597">Phosphoprotein</keyword>
<keyword evidence="1 3" id="KW-0238">DNA-binding</keyword>